<sequence>MQETRDSTISLFGHKIPLSAGDRDGGEGYEGEQELHEEKYQTHEDPEAENVTERVQETYPPSNLEEAENSGNSSPEGITNLKTPSIEEEIAKSKDDKSEKEQSQEKTLKKPDKLLPCPRCNSMDTKFCYYNNYNVNQPRYFCRACQRYWTAGGATRNVPVGAGRRKNKNSASHYNHITISEALQEATIDSPNGTHIHSLKSNGRVISFGSDAPICDSMASVQNTGEKKVVDGTRNRFHGLEDQSLHGENGDEYSSVSNSMGESNKSTTSTFPQPVLQNNGFLPQLPCMPNVPWPYTWNSPVPPPHGLCPLGFSFPIYQPTFWNVPWFPSHSYASSSMSPSSGPNSPTLGKHSRDSEQDSSHKEPSKHRNGRVLVPKTLRIDDPSEAAKSSIWTTLGIKNESASRGGMFKAFQSKRGERNGIETSSVLMANPAALSRSLNFHENF</sequence>
<keyword evidence="11" id="KW-1185">Reference proteome</keyword>
<feature type="domain" description="Dof-type" evidence="10">
    <location>
        <begin position="115"/>
        <end position="169"/>
    </location>
</feature>
<organism evidence="11 12">
    <name type="scientific">Cicer arietinum</name>
    <name type="common">Chickpea</name>
    <name type="synonym">Garbanzo</name>
    <dbReference type="NCBI Taxonomy" id="3827"/>
    <lineage>
        <taxon>Eukaryota</taxon>
        <taxon>Viridiplantae</taxon>
        <taxon>Streptophyta</taxon>
        <taxon>Embryophyta</taxon>
        <taxon>Tracheophyta</taxon>
        <taxon>Spermatophyta</taxon>
        <taxon>Magnoliopsida</taxon>
        <taxon>eudicotyledons</taxon>
        <taxon>Gunneridae</taxon>
        <taxon>Pentapetalae</taxon>
        <taxon>rosids</taxon>
        <taxon>fabids</taxon>
        <taxon>Fabales</taxon>
        <taxon>Fabaceae</taxon>
        <taxon>Papilionoideae</taxon>
        <taxon>50 kb inversion clade</taxon>
        <taxon>NPAAA clade</taxon>
        <taxon>Hologalegina</taxon>
        <taxon>IRL clade</taxon>
        <taxon>Cicereae</taxon>
        <taxon>Cicer</taxon>
    </lineage>
</organism>
<keyword evidence="2 8" id="KW-0863">Zinc-finger</keyword>
<dbReference type="InterPro" id="IPR003851">
    <property type="entry name" value="Znf_Dof"/>
</dbReference>
<proteinExistence type="predicted"/>
<feature type="compositionally biased region" description="Polar residues" evidence="9">
    <location>
        <begin position="69"/>
        <end position="83"/>
    </location>
</feature>
<feature type="compositionally biased region" description="Basic and acidic residues" evidence="9">
    <location>
        <begin position="33"/>
        <end position="56"/>
    </location>
</feature>
<dbReference type="PROSITE" id="PS50884">
    <property type="entry name" value="ZF_DOF_2"/>
    <property type="match status" value="1"/>
</dbReference>
<name>A0A1S2YRE5_CICAR</name>
<evidence type="ECO:0000313" key="11">
    <source>
        <dbReference type="Proteomes" id="UP000087171"/>
    </source>
</evidence>
<comment type="subcellular location">
    <subcellularLocation>
        <location evidence="8">Nucleus</location>
    </subcellularLocation>
</comment>
<keyword evidence="5 8" id="KW-0238">DNA-binding</keyword>
<evidence type="ECO:0000256" key="3">
    <source>
        <dbReference type="ARBA" id="ARBA00022833"/>
    </source>
</evidence>
<keyword evidence="1" id="KW-0479">Metal-binding</keyword>
<dbReference type="PANTHER" id="PTHR31089:SF1">
    <property type="entry name" value="CYCLIC DOF FACTOR 3"/>
    <property type="match status" value="1"/>
</dbReference>
<evidence type="ECO:0000256" key="4">
    <source>
        <dbReference type="ARBA" id="ARBA00023015"/>
    </source>
</evidence>
<dbReference type="Pfam" id="PF02701">
    <property type="entry name" value="Zn_ribbon_Dof"/>
    <property type="match status" value="1"/>
</dbReference>
<dbReference type="PROSITE" id="PS01361">
    <property type="entry name" value="ZF_DOF_1"/>
    <property type="match status" value="1"/>
</dbReference>
<keyword evidence="4" id="KW-0805">Transcription regulation</keyword>
<feature type="compositionally biased region" description="Basic and acidic residues" evidence="9">
    <location>
        <begin position="239"/>
        <end position="249"/>
    </location>
</feature>
<feature type="compositionally biased region" description="Basic and acidic residues" evidence="9">
    <location>
        <begin position="351"/>
        <end position="363"/>
    </location>
</feature>
<accession>A0A1S2YRE5</accession>
<evidence type="ECO:0000256" key="9">
    <source>
        <dbReference type="SAM" id="MobiDB-lite"/>
    </source>
</evidence>
<dbReference type="KEGG" id="cam:101503333"/>
<dbReference type="RefSeq" id="XP_004508727.1">
    <property type="nucleotide sequence ID" value="XM_004508670.3"/>
</dbReference>
<dbReference type="STRING" id="3827.A0A1S2YRE5"/>
<evidence type="ECO:0000313" key="12">
    <source>
        <dbReference type="RefSeq" id="XP_004508727.1"/>
    </source>
</evidence>
<gene>
    <name evidence="12" type="primary">LOC101503333</name>
</gene>
<keyword evidence="7 8" id="KW-0539">Nucleus</keyword>
<dbReference type="eggNOG" id="ENOG502QSI8">
    <property type="taxonomic scope" value="Eukaryota"/>
</dbReference>
<evidence type="ECO:0000256" key="2">
    <source>
        <dbReference type="ARBA" id="ARBA00022771"/>
    </source>
</evidence>
<evidence type="ECO:0000256" key="5">
    <source>
        <dbReference type="ARBA" id="ARBA00023125"/>
    </source>
</evidence>
<keyword evidence="6" id="KW-0804">Transcription</keyword>
<feature type="compositionally biased region" description="Polar residues" evidence="9">
    <location>
        <begin position="252"/>
        <end position="276"/>
    </location>
</feature>
<feature type="region of interest" description="Disordered" evidence="9">
    <location>
        <begin position="1"/>
        <end position="113"/>
    </location>
</feature>
<dbReference type="GO" id="GO:0005634">
    <property type="term" value="C:nucleus"/>
    <property type="evidence" value="ECO:0007669"/>
    <property type="project" value="UniProtKB-SubCell"/>
</dbReference>
<reference evidence="12" key="2">
    <citation type="submission" date="2025-08" db="UniProtKB">
        <authorList>
            <consortium name="RefSeq"/>
        </authorList>
    </citation>
    <scope>IDENTIFICATION</scope>
    <source>
        <tissue evidence="12">Etiolated seedlings</tissue>
    </source>
</reference>
<dbReference type="InterPro" id="IPR045174">
    <property type="entry name" value="Dof"/>
</dbReference>
<feature type="region of interest" description="Disordered" evidence="9">
    <location>
        <begin position="239"/>
        <end position="276"/>
    </location>
</feature>
<dbReference type="GeneID" id="101503333"/>
<evidence type="ECO:0000256" key="8">
    <source>
        <dbReference type="PROSITE-ProRule" id="PRU00071"/>
    </source>
</evidence>
<dbReference type="PANTHER" id="PTHR31089">
    <property type="entry name" value="CYCLIC DOF FACTOR 2"/>
    <property type="match status" value="1"/>
</dbReference>
<dbReference type="GO" id="GO:0008270">
    <property type="term" value="F:zinc ion binding"/>
    <property type="evidence" value="ECO:0007669"/>
    <property type="project" value="UniProtKB-KW"/>
</dbReference>
<reference evidence="11" key="1">
    <citation type="journal article" date="2013" name="Nat. Biotechnol.">
        <title>Draft genome sequence of chickpea (Cicer arietinum) provides a resource for trait improvement.</title>
        <authorList>
            <person name="Varshney R.K."/>
            <person name="Song C."/>
            <person name="Saxena R.K."/>
            <person name="Azam S."/>
            <person name="Yu S."/>
            <person name="Sharpe A.G."/>
            <person name="Cannon S."/>
            <person name="Baek J."/>
            <person name="Rosen B.D."/>
            <person name="Tar'an B."/>
            <person name="Millan T."/>
            <person name="Zhang X."/>
            <person name="Ramsay L.D."/>
            <person name="Iwata A."/>
            <person name="Wang Y."/>
            <person name="Nelson W."/>
            <person name="Farmer A.D."/>
            <person name="Gaur P.M."/>
            <person name="Soderlund C."/>
            <person name="Penmetsa R.V."/>
            <person name="Xu C."/>
            <person name="Bharti A.K."/>
            <person name="He W."/>
            <person name="Winter P."/>
            <person name="Zhao S."/>
            <person name="Hane J.K."/>
            <person name="Carrasquilla-Garcia N."/>
            <person name="Condie J.A."/>
            <person name="Upadhyaya H.D."/>
            <person name="Luo M.C."/>
            <person name="Thudi M."/>
            <person name="Gowda C.L."/>
            <person name="Singh N.P."/>
            <person name="Lichtenzveig J."/>
            <person name="Gali K.K."/>
            <person name="Rubio J."/>
            <person name="Nadarajan N."/>
            <person name="Dolezel J."/>
            <person name="Bansal K.C."/>
            <person name="Xu X."/>
            <person name="Edwards D."/>
            <person name="Zhang G."/>
            <person name="Kahl G."/>
            <person name="Gil J."/>
            <person name="Singh K.B."/>
            <person name="Datta S.K."/>
            <person name="Jackson S.A."/>
            <person name="Wang J."/>
            <person name="Cook D.R."/>
        </authorList>
    </citation>
    <scope>NUCLEOTIDE SEQUENCE [LARGE SCALE GENOMIC DNA]</scope>
    <source>
        <strain evidence="11">cv. CDC Frontier</strain>
    </source>
</reference>
<dbReference type="PaxDb" id="3827-XP_004508727.1"/>
<dbReference type="AlphaFoldDB" id="A0A1S2YRE5"/>
<feature type="compositionally biased region" description="Low complexity" evidence="9">
    <location>
        <begin position="333"/>
        <end position="346"/>
    </location>
</feature>
<dbReference type="Proteomes" id="UP000087171">
    <property type="component" value="Chromosome Ca7"/>
</dbReference>
<feature type="compositionally biased region" description="Basic and acidic residues" evidence="9">
    <location>
        <begin position="89"/>
        <end position="113"/>
    </location>
</feature>
<evidence type="ECO:0000256" key="1">
    <source>
        <dbReference type="ARBA" id="ARBA00022723"/>
    </source>
</evidence>
<dbReference type="GO" id="GO:0003700">
    <property type="term" value="F:DNA-binding transcription factor activity"/>
    <property type="evidence" value="ECO:0007669"/>
    <property type="project" value="InterPro"/>
</dbReference>
<evidence type="ECO:0000259" key="10">
    <source>
        <dbReference type="PROSITE" id="PS50884"/>
    </source>
</evidence>
<protein>
    <submittedName>
        <fullName evidence="12">Cyclic dof factor 3</fullName>
    </submittedName>
</protein>
<evidence type="ECO:0000256" key="6">
    <source>
        <dbReference type="ARBA" id="ARBA00023163"/>
    </source>
</evidence>
<dbReference type="GO" id="GO:0003677">
    <property type="term" value="F:DNA binding"/>
    <property type="evidence" value="ECO:0007669"/>
    <property type="project" value="UniProtKB-UniRule"/>
</dbReference>
<evidence type="ECO:0000256" key="7">
    <source>
        <dbReference type="ARBA" id="ARBA00023242"/>
    </source>
</evidence>
<dbReference type="OrthoDB" id="1927254at2759"/>
<feature type="region of interest" description="Disordered" evidence="9">
    <location>
        <begin position="333"/>
        <end position="373"/>
    </location>
</feature>
<keyword evidence="3" id="KW-0862">Zinc</keyword>